<dbReference type="Gene3D" id="3.40.50.11350">
    <property type="match status" value="1"/>
</dbReference>
<evidence type="ECO:0000256" key="2">
    <source>
        <dbReference type="ARBA" id="ARBA00022679"/>
    </source>
</evidence>
<keyword evidence="1 3" id="KW-0328">Glycosyltransferase</keyword>
<protein>
    <submittedName>
        <fullName evidence="3">Alpha-1,2-fucosyltransferase</fullName>
    </submittedName>
</protein>
<dbReference type="CDD" id="cd11301">
    <property type="entry name" value="Fut1_Fut2_like"/>
    <property type="match status" value="1"/>
</dbReference>
<gene>
    <name evidence="3" type="ORF">D0C36_08790</name>
</gene>
<accession>A0A372NZQ0</accession>
<evidence type="ECO:0000313" key="3">
    <source>
        <dbReference type="EMBL" id="RFZ95596.1"/>
    </source>
</evidence>
<organism evidence="3 4">
    <name type="scientific">Mucilaginibacter conchicola</name>
    <dbReference type="NCBI Taxonomy" id="2303333"/>
    <lineage>
        <taxon>Bacteria</taxon>
        <taxon>Pseudomonadati</taxon>
        <taxon>Bacteroidota</taxon>
        <taxon>Sphingobacteriia</taxon>
        <taxon>Sphingobacteriales</taxon>
        <taxon>Sphingobacteriaceae</taxon>
        <taxon>Mucilaginibacter</taxon>
    </lineage>
</organism>
<dbReference type="GO" id="GO:0008107">
    <property type="term" value="F:galactoside 2-alpha-L-fucosyltransferase activity"/>
    <property type="evidence" value="ECO:0007669"/>
    <property type="project" value="InterPro"/>
</dbReference>
<keyword evidence="4" id="KW-1185">Reference proteome</keyword>
<dbReference type="InterPro" id="IPR002516">
    <property type="entry name" value="Glyco_trans_11"/>
</dbReference>
<dbReference type="RefSeq" id="WP_117391146.1">
    <property type="nucleotide sequence ID" value="NZ_QWDC01000001.1"/>
</dbReference>
<dbReference type="EMBL" id="QWDC01000001">
    <property type="protein sequence ID" value="RFZ95596.1"/>
    <property type="molecule type" value="Genomic_DNA"/>
</dbReference>
<sequence length="277" mass="31739">MIITKLQGGLGNQLFQYAVGRHLALKNNAQLKFDLSFYGVPENASFRPFELGSFQLASTVTPKNNRWNYQLKRLAGKLGLIKLITERNTSYNQSVLAAKGNVYLEGYWQSERYFAAISDTIRHDLTFPEPVPEDRLEIIDQIKKNLSVAVHIRRGDYVKLSNYVDLGESDYYKKAVDLISSKLDNIVYFIFSDDIDWVKQNIHLQGNCVYVEKSENALVDLQLISLCQHQIIANSSFSWWGAWLNKNPTKTIIAPNRWFSDPQINTSDIIPSGWIKI</sequence>
<dbReference type="OrthoDB" id="9794601at2"/>
<dbReference type="Pfam" id="PF01531">
    <property type="entry name" value="Glyco_transf_11"/>
    <property type="match status" value="1"/>
</dbReference>
<reference evidence="3 4" key="1">
    <citation type="submission" date="2018-08" db="EMBL/GenBank/DDBJ databases">
        <title>Mucilaginibacter sp. MYSH2.</title>
        <authorList>
            <person name="Seo T."/>
        </authorList>
    </citation>
    <scope>NUCLEOTIDE SEQUENCE [LARGE SCALE GENOMIC DNA]</scope>
    <source>
        <strain evidence="3 4">MYSH2</strain>
    </source>
</reference>
<dbReference type="AlphaFoldDB" id="A0A372NZQ0"/>
<dbReference type="GO" id="GO:0005975">
    <property type="term" value="P:carbohydrate metabolic process"/>
    <property type="evidence" value="ECO:0007669"/>
    <property type="project" value="InterPro"/>
</dbReference>
<dbReference type="PANTHER" id="PTHR11927:SF9">
    <property type="entry name" value="L-FUCOSYLTRANSFERASE"/>
    <property type="match status" value="1"/>
</dbReference>
<name>A0A372NZQ0_9SPHI</name>
<proteinExistence type="predicted"/>
<dbReference type="Proteomes" id="UP000264217">
    <property type="component" value="Unassembled WGS sequence"/>
</dbReference>
<dbReference type="PANTHER" id="PTHR11927">
    <property type="entry name" value="GALACTOSIDE 2-L-FUCOSYLTRANSFERASE"/>
    <property type="match status" value="1"/>
</dbReference>
<keyword evidence="2 3" id="KW-0808">Transferase</keyword>
<evidence type="ECO:0000256" key="1">
    <source>
        <dbReference type="ARBA" id="ARBA00022676"/>
    </source>
</evidence>
<dbReference type="GO" id="GO:0016020">
    <property type="term" value="C:membrane"/>
    <property type="evidence" value="ECO:0007669"/>
    <property type="project" value="InterPro"/>
</dbReference>
<evidence type="ECO:0000313" key="4">
    <source>
        <dbReference type="Proteomes" id="UP000264217"/>
    </source>
</evidence>
<comment type="caution">
    <text evidence="3">The sequence shown here is derived from an EMBL/GenBank/DDBJ whole genome shotgun (WGS) entry which is preliminary data.</text>
</comment>